<evidence type="ECO:0000256" key="4">
    <source>
        <dbReference type="ARBA" id="ARBA00022679"/>
    </source>
</evidence>
<evidence type="ECO:0000256" key="3">
    <source>
        <dbReference type="ARBA" id="ARBA00017144"/>
    </source>
</evidence>
<dbReference type="Pfam" id="PF02223">
    <property type="entry name" value="Thymidylate_kin"/>
    <property type="match status" value="1"/>
</dbReference>
<evidence type="ECO:0000256" key="8">
    <source>
        <dbReference type="ARBA" id="ARBA00022840"/>
    </source>
</evidence>
<keyword evidence="5 11" id="KW-0545">Nucleotide biosynthesis</keyword>
<name>A0A1M6SDM4_9FIRM</name>
<protein>
    <recommendedName>
        <fullName evidence="3 11">Thymidylate kinase</fullName>
        <ecNumber evidence="2 11">2.7.4.9</ecNumber>
    </recommendedName>
    <alternativeName>
        <fullName evidence="11">dTMP kinase</fullName>
    </alternativeName>
</protein>
<evidence type="ECO:0000256" key="7">
    <source>
        <dbReference type="ARBA" id="ARBA00022777"/>
    </source>
</evidence>
<sequence>MKGIFISFEGPDGAGKTTQIKLLKDYLEKKGYEVLVTREPGGTNISEQIRSIILNKNNIEMNNITEAMLYAASRAQHVSELIKPSLEKGKIIISDRFVDSSIVYQGIGRNLGIDFVKSINDMAIQGIMPQITFLLKISPNEGLKRRFSSDECNRLDMEKVEFHNKVYEGYLELESLYPERIVGIDASRSIEKVHEEIIKIVEKKIYNV</sequence>
<dbReference type="InterPro" id="IPR018095">
    <property type="entry name" value="Thymidylate_kin_CS"/>
</dbReference>
<dbReference type="FunFam" id="3.40.50.300:FF:000225">
    <property type="entry name" value="Thymidylate kinase"/>
    <property type="match status" value="1"/>
</dbReference>
<comment type="function">
    <text evidence="10 11">Phosphorylation of dTMP to form dTDP in both de novo and salvage pathways of dTTP synthesis.</text>
</comment>
<accession>A0A1M6SDM4</accession>
<dbReference type="RefSeq" id="WP_072968142.1">
    <property type="nucleotide sequence ID" value="NZ_FRAJ01000018.1"/>
</dbReference>
<dbReference type="HAMAP" id="MF_00165">
    <property type="entry name" value="Thymidylate_kinase"/>
    <property type="match status" value="1"/>
</dbReference>
<keyword evidence="6 11" id="KW-0547">Nucleotide-binding</keyword>
<evidence type="ECO:0000256" key="6">
    <source>
        <dbReference type="ARBA" id="ARBA00022741"/>
    </source>
</evidence>
<dbReference type="EMBL" id="FRAJ01000018">
    <property type="protein sequence ID" value="SHK42796.1"/>
    <property type="molecule type" value="Genomic_DNA"/>
</dbReference>
<feature type="binding site" evidence="11">
    <location>
        <begin position="10"/>
        <end position="17"/>
    </location>
    <ligand>
        <name>ATP</name>
        <dbReference type="ChEBI" id="CHEBI:30616"/>
    </ligand>
</feature>
<comment type="similarity">
    <text evidence="1 11">Belongs to the thymidylate kinase family.</text>
</comment>
<dbReference type="GO" id="GO:0004798">
    <property type="term" value="F:dTMP kinase activity"/>
    <property type="evidence" value="ECO:0007669"/>
    <property type="project" value="UniProtKB-UniRule"/>
</dbReference>
<dbReference type="InterPro" id="IPR027417">
    <property type="entry name" value="P-loop_NTPase"/>
</dbReference>
<evidence type="ECO:0000313" key="14">
    <source>
        <dbReference type="Proteomes" id="UP000184082"/>
    </source>
</evidence>
<proteinExistence type="inferred from homology"/>
<dbReference type="AlphaFoldDB" id="A0A1M6SDM4"/>
<dbReference type="Proteomes" id="UP000184082">
    <property type="component" value="Unassembled WGS sequence"/>
</dbReference>
<dbReference type="EC" id="2.7.4.9" evidence="2 11"/>
<dbReference type="PROSITE" id="PS01331">
    <property type="entry name" value="THYMIDYLATE_KINASE"/>
    <property type="match status" value="1"/>
</dbReference>
<dbReference type="STRING" id="1121266.SAMN02745883_02020"/>
<evidence type="ECO:0000256" key="5">
    <source>
        <dbReference type="ARBA" id="ARBA00022727"/>
    </source>
</evidence>
<keyword evidence="8 11" id="KW-0067">ATP-binding</keyword>
<comment type="catalytic activity">
    <reaction evidence="9 11">
        <text>dTMP + ATP = dTDP + ADP</text>
        <dbReference type="Rhea" id="RHEA:13517"/>
        <dbReference type="ChEBI" id="CHEBI:30616"/>
        <dbReference type="ChEBI" id="CHEBI:58369"/>
        <dbReference type="ChEBI" id="CHEBI:63528"/>
        <dbReference type="ChEBI" id="CHEBI:456216"/>
        <dbReference type="EC" id="2.7.4.9"/>
    </reaction>
</comment>
<evidence type="ECO:0000259" key="12">
    <source>
        <dbReference type="Pfam" id="PF02223"/>
    </source>
</evidence>
<evidence type="ECO:0000313" key="13">
    <source>
        <dbReference type="EMBL" id="SHK42796.1"/>
    </source>
</evidence>
<feature type="domain" description="Thymidylate kinase-like" evidence="12">
    <location>
        <begin position="8"/>
        <end position="197"/>
    </location>
</feature>
<dbReference type="GO" id="GO:0005524">
    <property type="term" value="F:ATP binding"/>
    <property type="evidence" value="ECO:0007669"/>
    <property type="project" value="UniProtKB-UniRule"/>
</dbReference>
<dbReference type="CDD" id="cd01672">
    <property type="entry name" value="TMPK"/>
    <property type="match status" value="1"/>
</dbReference>
<dbReference type="PANTHER" id="PTHR10344">
    <property type="entry name" value="THYMIDYLATE KINASE"/>
    <property type="match status" value="1"/>
</dbReference>
<keyword evidence="4 11" id="KW-0808">Transferase</keyword>
<evidence type="ECO:0000256" key="1">
    <source>
        <dbReference type="ARBA" id="ARBA00009776"/>
    </source>
</evidence>
<organism evidence="13 14">
    <name type="scientific">Caminicella sporogenes DSM 14501</name>
    <dbReference type="NCBI Taxonomy" id="1121266"/>
    <lineage>
        <taxon>Bacteria</taxon>
        <taxon>Bacillati</taxon>
        <taxon>Bacillota</taxon>
        <taxon>Clostridia</taxon>
        <taxon>Peptostreptococcales</taxon>
        <taxon>Caminicellaceae</taxon>
        <taxon>Caminicella</taxon>
    </lineage>
</organism>
<dbReference type="GO" id="GO:0006233">
    <property type="term" value="P:dTDP biosynthetic process"/>
    <property type="evidence" value="ECO:0007669"/>
    <property type="project" value="InterPro"/>
</dbReference>
<dbReference type="GO" id="GO:0006235">
    <property type="term" value="P:dTTP biosynthetic process"/>
    <property type="evidence" value="ECO:0007669"/>
    <property type="project" value="UniProtKB-UniRule"/>
</dbReference>
<dbReference type="GO" id="GO:0006227">
    <property type="term" value="P:dUDP biosynthetic process"/>
    <property type="evidence" value="ECO:0007669"/>
    <property type="project" value="TreeGrafter"/>
</dbReference>
<dbReference type="GO" id="GO:0005829">
    <property type="term" value="C:cytosol"/>
    <property type="evidence" value="ECO:0007669"/>
    <property type="project" value="TreeGrafter"/>
</dbReference>
<evidence type="ECO:0000256" key="2">
    <source>
        <dbReference type="ARBA" id="ARBA00012980"/>
    </source>
</evidence>
<dbReference type="InterPro" id="IPR039430">
    <property type="entry name" value="Thymidylate_kin-like_dom"/>
</dbReference>
<dbReference type="NCBIfam" id="TIGR00041">
    <property type="entry name" value="DTMP_kinase"/>
    <property type="match status" value="1"/>
</dbReference>
<keyword evidence="7 11" id="KW-0418">Kinase</keyword>
<dbReference type="SUPFAM" id="SSF52540">
    <property type="entry name" value="P-loop containing nucleoside triphosphate hydrolases"/>
    <property type="match status" value="1"/>
</dbReference>
<keyword evidence="14" id="KW-1185">Reference proteome</keyword>
<evidence type="ECO:0000256" key="10">
    <source>
        <dbReference type="ARBA" id="ARBA00057735"/>
    </source>
</evidence>
<gene>
    <name evidence="11" type="primary">tmk</name>
    <name evidence="13" type="ORF">SAMN02745883_02020</name>
</gene>
<reference evidence="13 14" key="1">
    <citation type="submission" date="2016-11" db="EMBL/GenBank/DDBJ databases">
        <authorList>
            <person name="Jaros S."/>
            <person name="Januszkiewicz K."/>
            <person name="Wedrychowicz H."/>
        </authorList>
    </citation>
    <scope>NUCLEOTIDE SEQUENCE [LARGE SCALE GENOMIC DNA]</scope>
    <source>
        <strain evidence="13 14">DSM 14501</strain>
    </source>
</reference>
<dbReference type="InterPro" id="IPR018094">
    <property type="entry name" value="Thymidylate_kinase"/>
</dbReference>
<evidence type="ECO:0000256" key="11">
    <source>
        <dbReference type="HAMAP-Rule" id="MF_00165"/>
    </source>
</evidence>
<dbReference type="PANTHER" id="PTHR10344:SF4">
    <property type="entry name" value="UMP-CMP KINASE 2, MITOCHONDRIAL"/>
    <property type="match status" value="1"/>
</dbReference>
<dbReference type="Gene3D" id="3.40.50.300">
    <property type="entry name" value="P-loop containing nucleotide triphosphate hydrolases"/>
    <property type="match status" value="1"/>
</dbReference>
<evidence type="ECO:0000256" key="9">
    <source>
        <dbReference type="ARBA" id="ARBA00048743"/>
    </source>
</evidence>